<accession>A0AAW6P4X4</accession>
<dbReference type="EMBL" id="JARJLR010000200">
    <property type="protein sequence ID" value="MDF3842222.1"/>
    <property type="molecule type" value="Genomic_DNA"/>
</dbReference>
<dbReference type="RefSeq" id="WP_051878429.1">
    <property type="nucleotide sequence ID" value="NZ_BDGS01000001.1"/>
</dbReference>
<sequence length="176" mass="19675">MAAVAIFEEIAMLPLSRRTLVFCPHPGCLQQYGILLNRLEVFHLSLCVSLAEVDQALSGGQHYNLFIYDKFSLCEDDLATLLHLSRNPQIQQFLLVGSFSDTQRRELLDWAWNQHVPLLQVLERPFSLGQLRAVVASLVDYSEADQGSFPGAHPLVPSEAPSLKPVHGMPEWPARG</sequence>
<dbReference type="Proteomes" id="UP001220662">
    <property type="component" value="Unassembled WGS sequence"/>
</dbReference>
<evidence type="ECO:0000256" key="1">
    <source>
        <dbReference type="SAM" id="MobiDB-lite"/>
    </source>
</evidence>
<organism evidence="2 3">
    <name type="scientific">Pseudomonas citronellolis</name>
    <dbReference type="NCBI Taxonomy" id="53408"/>
    <lineage>
        <taxon>Bacteria</taxon>
        <taxon>Pseudomonadati</taxon>
        <taxon>Pseudomonadota</taxon>
        <taxon>Gammaproteobacteria</taxon>
        <taxon>Pseudomonadales</taxon>
        <taxon>Pseudomonadaceae</taxon>
        <taxon>Pseudomonas</taxon>
    </lineage>
</organism>
<comment type="caution">
    <text evidence="2">The sequence shown here is derived from an EMBL/GenBank/DDBJ whole genome shotgun (WGS) entry which is preliminary data.</text>
</comment>
<gene>
    <name evidence="2" type="ORF">P3W55_10940</name>
</gene>
<proteinExistence type="predicted"/>
<dbReference type="AlphaFoldDB" id="A0AAW6P4X4"/>
<feature type="region of interest" description="Disordered" evidence="1">
    <location>
        <begin position="150"/>
        <end position="176"/>
    </location>
</feature>
<protein>
    <submittedName>
        <fullName evidence="2">Uncharacterized protein</fullName>
    </submittedName>
</protein>
<evidence type="ECO:0000313" key="3">
    <source>
        <dbReference type="Proteomes" id="UP001220662"/>
    </source>
</evidence>
<reference evidence="2" key="1">
    <citation type="submission" date="2023-03" db="EMBL/GenBank/DDBJ databases">
        <title>Draft assemblies of triclosan tolerant bacteria isolated from returned activated sludge.</title>
        <authorList>
            <person name="Van Hamelsveld S."/>
        </authorList>
    </citation>
    <scope>NUCLEOTIDE SEQUENCE</scope>
    <source>
        <strain evidence="2">GW210015_S63</strain>
    </source>
</reference>
<evidence type="ECO:0000313" key="2">
    <source>
        <dbReference type="EMBL" id="MDF3842222.1"/>
    </source>
</evidence>
<name>A0AAW6P4X4_9PSED</name>